<feature type="signal peptide" evidence="1">
    <location>
        <begin position="1"/>
        <end position="27"/>
    </location>
</feature>
<protein>
    <submittedName>
        <fullName evidence="2">Capsule assembly Wzi family protein</fullName>
    </submittedName>
</protein>
<dbReference type="Pfam" id="PF14052">
    <property type="entry name" value="Caps_assemb_Wzi"/>
    <property type="match status" value="1"/>
</dbReference>
<dbReference type="Proteomes" id="UP001320603">
    <property type="component" value="Chromosome"/>
</dbReference>
<dbReference type="InterPro" id="IPR026950">
    <property type="entry name" value="Caps_assemb_Wzi"/>
</dbReference>
<keyword evidence="1" id="KW-0732">Signal</keyword>
<dbReference type="RefSeq" id="WP_251967308.1">
    <property type="nucleotide sequence ID" value="NZ_CP146284.1"/>
</dbReference>
<proteinExistence type="predicted"/>
<feature type="chain" id="PRO_5046331656" evidence="1">
    <location>
        <begin position="28"/>
        <end position="500"/>
    </location>
</feature>
<dbReference type="InterPro" id="IPR038636">
    <property type="entry name" value="Wzi_sf"/>
</dbReference>
<evidence type="ECO:0000256" key="1">
    <source>
        <dbReference type="SAM" id="SignalP"/>
    </source>
</evidence>
<evidence type="ECO:0000313" key="2">
    <source>
        <dbReference type="EMBL" id="WWV66175.1"/>
    </source>
</evidence>
<keyword evidence="3" id="KW-1185">Reference proteome</keyword>
<name>A0ABZ2IRZ0_9BACT</name>
<accession>A0ABZ2IRZ0</accession>
<dbReference type="EMBL" id="CP146284">
    <property type="protein sequence ID" value="WWV66175.1"/>
    <property type="molecule type" value="Genomic_DNA"/>
</dbReference>
<reference evidence="2 3" key="1">
    <citation type="submission" date="2024-02" db="EMBL/GenBank/DDBJ databases">
        <title>Whole genome sequencing of Parabacteroides sp. AD58.</title>
        <authorList>
            <person name="Chaplin A.V."/>
            <person name="Pikina A.P."/>
            <person name="Sokolova S.R."/>
            <person name="Korostin D.O."/>
            <person name="Efimov B.A."/>
        </authorList>
    </citation>
    <scope>NUCLEOTIDE SEQUENCE [LARGE SCALE GENOMIC DNA]</scope>
    <source>
        <strain evidence="2 3">AD58</strain>
    </source>
</reference>
<evidence type="ECO:0000313" key="3">
    <source>
        <dbReference type="Proteomes" id="UP001320603"/>
    </source>
</evidence>
<gene>
    <name evidence="2" type="ORF">NEE14_014500</name>
</gene>
<dbReference type="Gene3D" id="2.40.160.130">
    <property type="entry name" value="Capsule assembly protein Wzi"/>
    <property type="match status" value="1"/>
</dbReference>
<sequence length="500" mass="55969">MSMKSMKGKWIKYIPLLGLCLPVFGQAQEEIAQDATSYRAELFGSLATGDNTPFWMTSNRYGIVPLEGNNAYLKAGVFHQQHFGKGFRWGAGLDLVGVTPRDKHAYIHQLYAEIGYKCIEVSLGSKERYLSLVDPFLSSGDMIYSNNARPIPEMNISIPRFTTVPLTKGWLQFKGNFSVGRSFDSDYLSDRYAGKYTFVEHVLWHQKSVYFQISDTRGDFPLSGTVGVQHIVQWGGTSTNPKIGEQPHSFKDFVRIVLGAKGGGDASLSDQINVLGSHHISFDFGLKYQAKDWSLRGYYQHLCYDKSGMEFKNGTDGLWGLELNISTFPWLKQFVFEYVTTRNQSGPFHYIWFDHDKHPGRGGGGDDYYNNGEYVTGNSYFNRSVGSPLLVSPEYNTDGAPGFQNNRVRDFHFGLKGDFSPHVSYRLLLTAMNTWGTGTAPLLKKRDGISLLADIQYQHPKLKGWQFGGSVGADTGDVFGNSSTGFSLKVSKRGLLKAYK</sequence>
<organism evidence="2 3">
    <name type="scientific">Parabacteroides absconsus</name>
    <dbReference type="NCBI Taxonomy" id="2951805"/>
    <lineage>
        <taxon>Bacteria</taxon>
        <taxon>Pseudomonadati</taxon>
        <taxon>Bacteroidota</taxon>
        <taxon>Bacteroidia</taxon>
        <taxon>Bacteroidales</taxon>
        <taxon>Tannerellaceae</taxon>
        <taxon>Parabacteroides</taxon>
    </lineage>
</organism>